<evidence type="ECO:0000313" key="12">
    <source>
        <dbReference type="EMBL" id="NYB74494.1"/>
    </source>
</evidence>
<feature type="transmembrane region" description="Helical" evidence="9">
    <location>
        <begin position="17"/>
        <end position="40"/>
    </location>
</feature>
<dbReference type="Pfam" id="PF02518">
    <property type="entry name" value="HATPase_c"/>
    <property type="match status" value="1"/>
</dbReference>
<dbReference type="PANTHER" id="PTHR43711:SF1">
    <property type="entry name" value="HISTIDINE KINASE 1"/>
    <property type="match status" value="1"/>
</dbReference>
<dbReference type="SUPFAM" id="SSF158472">
    <property type="entry name" value="HAMP domain-like"/>
    <property type="match status" value="1"/>
</dbReference>
<dbReference type="EC" id="2.7.13.3" evidence="3"/>
<dbReference type="EMBL" id="JACBNQ010000010">
    <property type="protein sequence ID" value="NYB74494.1"/>
    <property type="molecule type" value="Genomic_DNA"/>
</dbReference>
<dbReference type="SMART" id="SM00387">
    <property type="entry name" value="HATPase_c"/>
    <property type="match status" value="1"/>
</dbReference>
<name>A0A974BJT6_SEDHY</name>
<dbReference type="InterPro" id="IPR036890">
    <property type="entry name" value="HATPase_C_sf"/>
</dbReference>
<dbReference type="Gene3D" id="1.10.287.130">
    <property type="match status" value="1"/>
</dbReference>
<organism evidence="12 13">
    <name type="scientific">Sedimentibacter hydroxybenzoicus DSM 7310</name>
    <dbReference type="NCBI Taxonomy" id="1123245"/>
    <lineage>
        <taxon>Bacteria</taxon>
        <taxon>Bacillati</taxon>
        <taxon>Bacillota</taxon>
        <taxon>Tissierellia</taxon>
        <taxon>Sedimentibacter</taxon>
    </lineage>
</organism>
<dbReference type="Proteomes" id="UP000611629">
    <property type="component" value="Unassembled WGS sequence"/>
</dbReference>
<keyword evidence="7" id="KW-0902">Two-component regulatory system</keyword>
<reference evidence="12" key="1">
    <citation type="submission" date="2020-07" db="EMBL/GenBank/DDBJ databases">
        <title>Genomic analysis of a strain of Sedimentibacter Hydroxybenzoicus DSM7310.</title>
        <authorList>
            <person name="Ma S."/>
        </authorList>
    </citation>
    <scope>NUCLEOTIDE SEQUENCE</scope>
    <source>
        <strain evidence="12">DSM 7310</strain>
    </source>
</reference>
<dbReference type="AlphaFoldDB" id="A0A974BJT6"/>
<dbReference type="FunFam" id="1.10.287.130:FF:000001">
    <property type="entry name" value="Two-component sensor histidine kinase"/>
    <property type="match status" value="1"/>
</dbReference>
<comment type="caution">
    <text evidence="12">The sequence shown here is derived from an EMBL/GenBank/DDBJ whole genome shotgun (WGS) entry which is preliminary data.</text>
</comment>
<comment type="catalytic activity">
    <reaction evidence="1">
        <text>ATP + protein L-histidine = ADP + protein N-phospho-L-histidine.</text>
        <dbReference type="EC" id="2.7.13.3"/>
    </reaction>
</comment>
<evidence type="ECO:0000256" key="9">
    <source>
        <dbReference type="SAM" id="Phobius"/>
    </source>
</evidence>
<sequence length="470" mass="53697">MKKYNIMPAKHSLKYNIWFYFVFLIIFIAVLMWLFQIVFFNQFYLKFKEREIRNIGNALVSEYKAEDFHGNIYRKTNYDSMPVRIFNRDGIANLASSLLQLSNPDPIDIILFSEPYGETYTNEIFKVLDNPSTSGSQYMVYGMFLKEGETESKDIYIYIFSQLASMDNTASVLKEQLVLITIISLVFAVVLSLVISFRLAKPISQLTDTAGQLATGNYDITFEGGVYAEIDKLADSLNYATNELSKTDRLRRELISNVSHELRTPLTLIKSYAEMIRDLSGSNPAKREQHLDVIINESNRLTDLVNDILDLSKYESGTSQLEFSSVNITKVTKNIIKTFSEMYSKDGYDFILHCEENLEASVDDKKFNQILYNLISNAVNYTGDDKKVFISVKKTDGKIRFEITDSGDGIPSDQEDKIWDRFYRANEYKSRPVAGTGLGLSIVKSILKLHNAEYGIVNSPGNGCTFWFEI</sequence>
<dbReference type="FunFam" id="3.30.565.10:FF:000006">
    <property type="entry name" value="Sensor histidine kinase WalK"/>
    <property type="match status" value="1"/>
</dbReference>
<dbReference type="GO" id="GO:0000155">
    <property type="term" value="F:phosphorelay sensor kinase activity"/>
    <property type="evidence" value="ECO:0007669"/>
    <property type="project" value="InterPro"/>
</dbReference>
<keyword evidence="8 9" id="KW-0472">Membrane</keyword>
<protein>
    <recommendedName>
        <fullName evidence="3">histidine kinase</fullName>
        <ecNumber evidence="3">2.7.13.3</ecNumber>
    </recommendedName>
</protein>
<dbReference type="SUPFAM" id="SSF47384">
    <property type="entry name" value="Homodimeric domain of signal transducing histidine kinase"/>
    <property type="match status" value="1"/>
</dbReference>
<dbReference type="Gene3D" id="6.10.340.10">
    <property type="match status" value="1"/>
</dbReference>
<proteinExistence type="predicted"/>
<dbReference type="CDD" id="cd00075">
    <property type="entry name" value="HATPase"/>
    <property type="match status" value="1"/>
</dbReference>
<evidence type="ECO:0000259" key="10">
    <source>
        <dbReference type="PROSITE" id="PS50109"/>
    </source>
</evidence>
<evidence type="ECO:0000256" key="3">
    <source>
        <dbReference type="ARBA" id="ARBA00012438"/>
    </source>
</evidence>
<evidence type="ECO:0000256" key="2">
    <source>
        <dbReference type="ARBA" id="ARBA00004370"/>
    </source>
</evidence>
<keyword evidence="6 12" id="KW-0418">Kinase</keyword>
<feature type="transmembrane region" description="Helical" evidence="9">
    <location>
        <begin position="177"/>
        <end position="197"/>
    </location>
</feature>
<dbReference type="InterPro" id="IPR050736">
    <property type="entry name" value="Sensor_HK_Regulatory"/>
</dbReference>
<dbReference type="SMART" id="SM00388">
    <property type="entry name" value="HisKA"/>
    <property type="match status" value="1"/>
</dbReference>
<evidence type="ECO:0000256" key="4">
    <source>
        <dbReference type="ARBA" id="ARBA00022553"/>
    </source>
</evidence>
<dbReference type="InterPro" id="IPR003594">
    <property type="entry name" value="HATPase_dom"/>
</dbReference>
<dbReference type="InterPro" id="IPR003660">
    <property type="entry name" value="HAMP_dom"/>
</dbReference>
<evidence type="ECO:0000256" key="6">
    <source>
        <dbReference type="ARBA" id="ARBA00022777"/>
    </source>
</evidence>
<keyword evidence="13" id="KW-1185">Reference proteome</keyword>
<dbReference type="InterPro" id="IPR036097">
    <property type="entry name" value="HisK_dim/P_sf"/>
</dbReference>
<dbReference type="Gene3D" id="3.30.565.10">
    <property type="entry name" value="Histidine kinase-like ATPase, C-terminal domain"/>
    <property type="match status" value="1"/>
</dbReference>
<dbReference type="PANTHER" id="PTHR43711">
    <property type="entry name" value="TWO-COMPONENT HISTIDINE KINASE"/>
    <property type="match status" value="1"/>
</dbReference>
<dbReference type="PROSITE" id="PS50885">
    <property type="entry name" value="HAMP"/>
    <property type="match status" value="1"/>
</dbReference>
<evidence type="ECO:0000256" key="1">
    <source>
        <dbReference type="ARBA" id="ARBA00000085"/>
    </source>
</evidence>
<dbReference type="InterPro" id="IPR003661">
    <property type="entry name" value="HisK_dim/P_dom"/>
</dbReference>
<evidence type="ECO:0000256" key="8">
    <source>
        <dbReference type="ARBA" id="ARBA00023136"/>
    </source>
</evidence>
<comment type="subcellular location">
    <subcellularLocation>
        <location evidence="2">Membrane</location>
    </subcellularLocation>
</comment>
<evidence type="ECO:0000259" key="11">
    <source>
        <dbReference type="PROSITE" id="PS50885"/>
    </source>
</evidence>
<keyword evidence="4" id="KW-0597">Phosphoprotein</keyword>
<dbReference type="CDD" id="cd00082">
    <property type="entry name" value="HisKA"/>
    <property type="match status" value="1"/>
</dbReference>
<accession>A0A974BJT6</accession>
<dbReference type="SUPFAM" id="SSF55874">
    <property type="entry name" value="ATPase domain of HSP90 chaperone/DNA topoisomerase II/histidine kinase"/>
    <property type="match status" value="1"/>
</dbReference>
<dbReference type="PRINTS" id="PR00344">
    <property type="entry name" value="BCTRLSENSOR"/>
</dbReference>
<evidence type="ECO:0000256" key="5">
    <source>
        <dbReference type="ARBA" id="ARBA00022679"/>
    </source>
</evidence>
<dbReference type="GO" id="GO:0016020">
    <property type="term" value="C:membrane"/>
    <property type="evidence" value="ECO:0007669"/>
    <property type="project" value="UniProtKB-SubCell"/>
</dbReference>
<dbReference type="InterPro" id="IPR005467">
    <property type="entry name" value="His_kinase_dom"/>
</dbReference>
<gene>
    <name evidence="12" type="ORF">HZF24_10135</name>
</gene>
<feature type="domain" description="Histidine kinase" evidence="10">
    <location>
        <begin position="257"/>
        <end position="470"/>
    </location>
</feature>
<keyword evidence="5" id="KW-0808">Transferase</keyword>
<dbReference type="CDD" id="cd06225">
    <property type="entry name" value="HAMP"/>
    <property type="match status" value="1"/>
</dbReference>
<keyword evidence="9" id="KW-1133">Transmembrane helix</keyword>
<dbReference type="RefSeq" id="WP_179238203.1">
    <property type="nucleotide sequence ID" value="NZ_JACBNQ010000010.1"/>
</dbReference>
<dbReference type="PROSITE" id="PS50109">
    <property type="entry name" value="HIS_KIN"/>
    <property type="match status" value="1"/>
</dbReference>
<evidence type="ECO:0000256" key="7">
    <source>
        <dbReference type="ARBA" id="ARBA00023012"/>
    </source>
</evidence>
<dbReference type="InterPro" id="IPR004358">
    <property type="entry name" value="Sig_transdc_His_kin-like_C"/>
</dbReference>
<keyword evidence="9" id="KW-0812">Transmembrane</keyword>
<evidence type="ECO:0000313" key="13">
    <source>
        <dbReference type="Proteomes" id="UP000611629"/>
    </source>
</evidence>
<dbReference type="Pfam" id="PF00512">
    <property type="entry name" value="HisKA"/>
    <property type="match status" value="1"/>
</dbReference>
<feature type="domain" description="HAMP" evidence="11">
    <location>
        <begin position="197"/>
        <end position="249"/>
    </location>
</feature>